<reference evidence="3" key="1">
    <citation type="submission" date="2020-09" db="EMBL/GenBank/DDBJ databases">
        <title>Sphingomonas sp., a new species isolated from pork steak.</title>
        <authorList>
            <person name="Heidler von Heilborn D."/>
        </authorList>
    </citation>
    <scope>NUCLEOTIDE SEQUENCE [LARGE SCALE GENOMIC DNA]</scope>
</reference>
<feature type="domain" description="PRC-barrel" evidence="1">
    <location>
        <begin position="52"/>
        <end position="110"/>
    </location>
</feature>
<dbReference type="KEGG" id="sari:H5J25_04335"/>
<gene>
    <name evidence="2" type="ORF">H5J25_04335</name>
</gene>
<dbReference type="SUPFAM" id="SSF50346">
    <property type="entry name" value="PRC-barrel domain"/>
    <property type="match status" value="1"/>
</dbReference>
<dbReference type="AlphaFoldDB" id="A0A974S515"/>
<dbReference type="PROSITE" id="PS51257">
    <property type="entry name" value="PROKAR_LIPOPROTEIN"/>
    <property type="match status" value="1"/>
</dbReference>
<protein>
    <submittedName>
        <fullName evidence="2">PRC-barrel domain-containing protein</fullName>
    </submittedName>
</protein>
<name>A0A974S515_9SPHN</name>
<dbReference type="RefSeq" id="WP_202094906.1">
    <property type="nucleotide sequence ID" value="NZ_CP061035.1"/>
</dbReference>
<dbReference type="Proteomes" id="UP000595894">
    <property type="component" value="Chromosome"/>
</dbReference>
<dbReference type="InterPro" id="IPR011033">
    <property type="entry name" value="PRC_barrel-like_sf"/>
</dbReference>
<evidence type="ECO:0000313" key="3">
    <source>
        <dbReference type="Proteomes" id="UP000595894"/>
    </source>
</evidence>
<proteinExistence type="predicted"/>
<dbReference type="Pfam" id="PF05239">
    <property type="entry name" value="PRC"/>
    <property type="match status" value="1"/>
</dbReference>
<evidence type="ECO:0000259" key="1">
    <source>
        <dbReference type="Pfam" id="PF05239"/>
    </source>
</evidence>
<dbReference type="EMBL" id="CP061035">
    <property type="protein sequence ID" value="QQV77981.1"/>
    <property type="molecule type" value="Genomic_DNA"/>
</dbReference>
<organism evidence="2 3">
    <name type="scientific">Sphingomonas aliaeris</name>
    <dbReference type="NCBI Taxonomy" id="2759526"/>
    <lineage>
        <taxon>Bacteria</taxon>
        <taxon>Pseudomonadati</taxon>
        <taxon>Pseudomonadota</taxon>
        <taxon>Alphaproteobacteria</taxon>
        <taxon>Sphingomonadales</taxon>
        <taxon>Sphingomonadaceae</taxon>
        <taxon>Sphingomonas</taxon>
    </lineage>
</organism>
<sequence>MKAVVLMATTTVLLMGCGNNEAARADSATAANSSAPAAAQQPTIALGLTREQLEDADILDTTGREIAEVEQVVMDSSGKVTGLLVEIDDTDPDRNVTIPLDGLVVVVQGHDRNLRGPLTRDQLLAKPEAGR</sequence>
<evidence type="ECO:0000313" key="2">
    <source>
        <dbReference type="EMBL" id="QQV77981.1"/>
    </source>
</evidence>
<accession>A0A974S515</accession>
<dbReference type="Gene3D" id="2.30.30.240">
    <property type="entry name" value="PRC-barrel domain"/>
    <property type="match status" value="1"/>
</dbReference>
<dbReference type="InterPro" id="IPR027275">
    <property type="entry name" value="PRC-brl_dom"/>
</dbReference>
<keyword evidence="3" id="KW-1185">Reference proteome</keyword>